<keyword evidence="3 5" id="KW-0285">Flavoprotein</keyword>
<dbReference type="Gene3D" id="1.10.540.10">
    <property type="entry name" value="Acyl-CoA dehydrogenase/oxidase, N-terminal domain"/>
    <property type="match status" value="1"/>
</dbReference>
<dbReference type="PANTHER" id="PTHR43884">
    <property type="entry name" value="ACYL-COA DEHYDROGENASE"/>
    <property type="match status" value="1"/>
</dbReference>
<evidence type="ECO:0000256" key="1">
    <source>
        <dbReference type="ARBA" id="ARBA00001974"/>
    </source>
</evidence>
<feature type="domain" description="Acyl-CoA oxidase/dehydrogenase middle" evidence="7">
    <location>
        <begin position="125"/>
        <end position="217"/>
    </location>
</feature>
<accession>A0A8J3JIG5</accession>
<dbReference type="FunFam" id="1.20.140.10:FF:000004">
    <property type="entry name" value="Acyl-CoA dehydrogenase FadE25"/>
    <property type="match status" value="1"/>
</dbReference>
<dbReference type="Pfam" id="PF00441">
    <property type="entry name" value="Acyl-CoA_dh_1"/>
    <property type="match status" value="1"/>
</dbReference>
<evidence type="ECO:0000259" key="8">
    <source>
        <dbReference type="Pfam" id="PF02771"/>
    </source>
</evidence>
<protein>
    <submittedName>
        <fullName evidence="9">Acyl-CoA dehydrogenase</fullName>
    </submittedName>
</protein>
<evidence type="ECO:0000259" key="7">
    <source>
        <dbReference type="Pfam" id="PF02770"/>
    </source>
</evidence>
<dbReference type="AlphaFoldDB" id="A0A8J3JIG5"/>
<dbReference type="PANTHER" id="PTHR43884:SF12">
    <property type="entry name" value="ISOVALERYL-COA DEHYDROGENASE, MITOCHONDRIAL-RELATED"/>
    <property type="match status" value="1"/>
</dbReference>
<comment type="cofactor">
    <cofactor evidence="1 5">
        <name>FAD</name>
        <dbReference type="ChEBI" id="CHEBI:57692"/>
    </cofactor>
</comment>
<dbReference type="InterPro" id="IPR006091">
    <property type="entry name" value="Acyl-CoA_Oxase/DH_mid-dom"/>
</dbReference>
<feature type="domain" description="Acyl-CoA dehydrogenase/oxidase N-terminal" evidence="8">
    <location>
        <begin position="10"/>
        <end position="121"/>
    </location>
</feature>
<dbReference type="PROSITE" id="PS00073">
    <property type="entry name" value="ACYL_COA_DH_2"/>
    <property type="match status" value="1"/>
</dbReference>
<organism evidence="9 10">
    <name type="scientific">Catellatospora bangladeshensis</name>
    <dbReference type="NCBI Taxonomy" id="310355"/>
    <lineage>
        <taxon>Bacteria</taxon>
        <taxon>Bacillati</taxon>
        <taxon>Actinomycetota</taxon>
        <taxon>Actinomycetes</taxon>
        <taxon>Micromonosporales</taxon>
        <taxon>Micromonosporaceae</taxon>
        <taxon>Catellatospora</taxon>
    </lineage>
</organism>
<evidence type="ECO:0000256" key="4">
    <source>
        <dbReference type="ARBA" id="ARBA00022827"/>
    </source>
</evidence>
<feature type="domain" description="Acyl-CoA dehydrogenase/oxidase C-terminal" evidence="6">
    <location>
        <begin position="231"/>
        <end position="379"/>
    </location>
</feature>
<dbReference type="Gene3D" id="2.40.110.10">
    <property type="entry name" value="Butyryl-CoA Dehydrogenase, subunit A, domain 2"/>
    <property type="match status" value="1"/>
</dbReference>
<dbReference type="InterPro" id="IPR036250">
    <property type="entry name" value="AcylCo_DH-like_C"/>
</dbReference>
<dbReference type="SUPFAM" id="SSF56645">
    <property type="entry name" value="Acyl-CoA dehydrogenase NM domain-like"/>
    <property type="match status" value="1"/>
</dbReference>
<dbReference type="InterPro" id="IPR037069">
    <property type="entry name" value="AcylCoA_DH/ox_N_sf"/>
</dbReference>
<evidence type="ECO:0000256" key="3">
    <source>
        <dbReference type="ARBA" id="ARBA00022630"/>
    </source>
</evidence>
<keyword evidence="4 5" id="KW-0274">FAD</keyword>
<gene>
    <name evidence="9" type="ORF">Cba03nite_66600</name>
</gene>
<dbReference type="InterPro" id="IPR006089">
    <property type="entry name" value="Acyl-CoA_DH_CS"/>
</dbReference>
<evidence type="ECO:0000313" key="9">
    <source>
        <dbReference type="EMBL" id="GIF85311.1"/>
    </source>
</evidence>
<evidence type="ECO:0000259" key="6">
    <source>
        <dbReference type="Pfam" id="PF00441"/>
    </source>
</evidence>
<dbReference type="GO" id="GO:0003995">
    <property type="term" value="F:acyl-CoA dehydrogenase activity"/>
    <property type="evidence" value="ECO:0007669"/>
    <property type="project" value="InterPro"/>
</dbReference>
<dbReference type="Proteomes" id="UP000601223">
    <property type="component" value="Unassembled WGS sequence"/>
</dbReference>
<dbReference type="InterPro" id="IPR009100">
    <property type="entry name" value="AcylCoA_DH/oxidase_NM_dom_sf"/>
</dbReference>
<dbReference type="EMBL" id="BONF01000045">
    <property type="protein sequence ID" value="GIF85311.1"/>
    <property type="molecule type" value="Genomic_DNA"/>
</dbReference>
<keyword evidence="10" id="KW-1185">Reference proteome</keyword>
<comment type="similarity">
    <text evidence="2 5">Belongs to the acyl-CoA dehydrogenase family.</text>
</comment>
<evidence type="ECO:0000313" key="10">
    <source>
        <dbReference type="Proteomes" id="UP000601223"/>
    </source>
</evidence>
<dbReference type="InterPro" id="IPR013786">
    <property type="entry name" value="AcylCoA_DH/ox_N"/>
</dbReference>
<keyword evidence="5" id="KW-0560">Oxidoreductase</keyword>
<dbReference type="Pfam" id="PF02771">
    <property type="entry name" value="Acyl-CoA_dh_N"/>
    <property type="match status" value="1"/>
</dbReference>
<dbReference type="SUPFAM" id="SSF47203">
    <property type="entry name" value="Acyl-CoA dehydrogenase C-terminal domain-like"/>
    <property type="match status" value="1"/>
</dbReference>
<dbReference type="PIRSF" id="PIRSF016578">
    <property type="entry name" value="HsaA"/>
    <property type="match status" value="1"/>
</dbReference>
<comment type="caution">
    <text evidence="9">The sequence shown here is derived from an EMBL/GenBank/DDBJ whole genome shotgun (WGS) entry which is preliminary data.</text>
</comment>
<evidence type="ECO:0000256" key="2">
    <source>
        <dbReference type="ARBA" id="ARBA00009347"/>
    </source>
</evidence>
<dbReference type="Pfam" id="PF02770">
    <property type="entry name" value="Acyl-CoA_dh_M"/>
    <property type="match status" value="1"/>
</dbReference>
<dbReference type="RefSeq" id="WP_203754970.1">
    <property type="nucleotide sequence ID" value="NZ_BONF01000045.1"/>
</dbReference>
<name>A0A8J3JIG5_9ACTN</name>
<dbReference type="InterPro" id="IPR009075">
    <property type="entry name" value="AcylCo_DH/oxidase_C"/>
</dbReference>
<sequence>MSSVTRLLPTPEAHDLLELTRELADKELAPHADDFEARGEFPRELIRTLGRSGLLGLPYSAEYGGAEQPYEVYLQVLEILASRWVGIAEAVSVHTLACYPVAHHGTPEQRERWLPDMIGGELLGAYCLSEPAGGSDAANLTTKAVREGDAFRVTGTKAWITHAGVADFYNLFVRTGGPGPKGISCLLAEAGTPGLNPQAREKTMGLRSSPVAQIALDGAEVPAERLIGAEGEGFRIAMGALDSGRLGIAACAIGLAQGALDYAVNYARERVQFGKPIIDLQGLGFMLADASTQLAAARALMLHAARLRDAGLPYSIEAAKTKLFATDMAMQVTTDAVQVLGGAGYVADHPVERYFREAKVLQIVEGTNQIQRMVIARSLARD</sequence>
<reference evidence="9 10" key="1">
    <citation type="submission" date="2021-01" db="EMBL/GenBank/DDBJ databases">
        <title>Whole genome shotgun sequence of Catellatospora bangladeshensis NBRC 107357.</title>
        <authorList>
            <person name="Komaki H."/>
            <person name="Tamura T."/>
        </authorList>
    </citation>
    <scope>NUCLEOTIDE SEQUENCE [LARGE SCALE GENOMIC DNA]</scope>
    <source>
        <strain evidence="9 10">NBRC 107357</strain>
    </source>
</reference>
<dbReference type="InterPro" id="IPR046373">
    <property type="entry name" value="Acyl-CoA_Oxase/DH_mid-dom_sf"/>
</dbReference>
<dbReference type="GO" id="GO:0050660">
    <property type="term" value="F:flavin adenine dinucleotide binding"/>
    <property type="evidence" value="ECO:0007669"/>
    <property type="project" value="InterPro"/>
</dbReference>
<proteinExistence type="inferred from homology"/>
<evidence type="ECO:0000256" key="5">
    <source>
        <dbReference type="RuleBase" id="RU362125"/>
    </source>
</evidence>
<dbReference type="Gene3D" id="1.20.140.10">
    <property type="entry name" value="Butyryl-CoA Dehydrogenase, subunit A, domain 3"/>
    <property type="match status" value="1"/>
</dbReference>